<comment type="subcellular location">
    <subcellularLocation>
        <location evidence="1 9">Mitochondrion membrane</location>
        <topology evidence="1 9">Multi-pass membrane protein</topology>
    </subcellularLocation>
</comment>
<evidence type="ECO:0000256" key="5">
    <source>
        <dbReference type="ARBA" id="ARBA00022970"/>
    </source>
</evidence>
<evidence type="ECO:0000256" key="8">
    <source>
        <dbReference type="ARBA" id="ARBA00023136"/>
    </source>
</evidence>
<dbReference type="Pfam" id="PF03820">
    <property type="entry name" value="SFXNs"/>
    <property type="match status" value="1"/>
</dbReference>
<proteinExistence type="inferred from homology"/>
<evidence type="ECO:0000256" key="1">
    <source>
        <dbReference type="ARBA" id="ARBA00004225"/>
    </source>
</evidence>
<dbReference type="NCBIfam" id="TIGR00798">
    <property type="entry name" value="mtc"/>
    <property type="match status" value="1"/>
</dbReference>
<dbReference type="RefSeq" id="XP_014665525.1">
    <property type="nucleotide sequence ID" value="XM_014810039.1"/>
</dbReference>
<organism evidence="10 11">
    <name type="scientific">Priapulus caudatus</name>
    <name type="common">Priapulid worm</name>
    <dbReference type="NCBI Taxonomy" id="37621"/>
    <lineage>
        <taxon>Eukaryota</taxon>
        <taxon>Metazoa</taxon>
        <taxon>Ecdysozoa</taxon>
        <taxon>Scalidophora</taxon>
        <taxon>Priapulida</taxon>
        <taxon>Priapulimorpha</taxon>
        <taxon>Priapulimorphida</taxon>
        <taxon>Priapulidae</taxon>
        <taxon>Priapulus</taxon>
    </lineage>
</organism>
<feature type="transmembrane region" description="Helical" evidence="9">
    <location>
        <begin position="226"/>
        <end position="249"/>
    </location>
</feature>
<evidence type="ECO:0000256" key="7">
    <source>
        <dbReference type="ARBA" id="ARBA00023128"/>
    </source>
</evidence>
<keyword evidence="10" id="KW-1185">Reference proteome</keyword>
<evidence type="ECO:0000256" key="6">
    <source>
        <dbReference type="ARBA" id="ARBA00022989"/>
    </source>
</evidence>
<dbReference type="SUPFAM" id="SSF52733">
    <property type="entry name" value="Nicotinate mononucleotide:5,6-dimethylbenzimidazole phosphoribosyltransferase (CobT)"/>
    <property type="match status" value="1"/>
</dbReference>
<gene>
    <name evidence="11" type="primary">LOC106807629</name>
</gene>
<evidence type="ECO:0000313" key="10">
    <source>
        <dbReference type="Proteomes" id="UP000695022"/>
    </source>
</evidence>
<dbReference type="PANTHER" id="PTHR11153">
    <property type="entry name" value="SIDEROFLEXIN"/>
    <property type="match status" value="1"/>
</dbReference>
<keyword evidence="3" id="KW-0813">Transport</keyword>
<reference evidence="11" key="1">
    <citation type="submission" date="2025-08" db="UniProtKB">
        <authorList>
            <consortium name="RefSeq"/>
        </authorList>
    </citation>
    <scope>IDENTIFICATION</scope>
</reference>
<protein>
    <recommendedName>
        <fullName evidence="9">Sidoreflexin</fullName>
    </recommendedName>
</protein>
<keyword evidence="6 9" id="KW-1133">Transmembrane helix</keyword>
<dbReference type="Proteomes" id="UP000695022">
    <property type="component" value="Unplaced"/>
</dbReference>
<comment type="caution">
    <text evidence="9">Lacks conserved residue(s) required for the propagation of feature annotation.</text>
</comment>
<keyword evidence="4 9" id="KW-0812">Transmembrane</keyword>
<dbReference type="InterPro" id="IPR036087">
    <property type="entry name" value="Nict_dMeBzImd_PRibTrfase_sf"/>
</dbReference>
<evidence type="ECO:0000256" key="4">
    <source>
        <dbReference type="ARBA" id="ARBA00022692"/>
    </source>
</evidence>
<sequence>MDVVHVVNRINLDKPSWDQTTFSGRAKHFIMLTNPLNVLCTNQQLDEAKNLIYKYKKGEEPPGTTPEQLWQAKYAYDSAFHPDTGEKMMLIGRMSAQVPMNMSITGLMMTFYKTTPAVIFWQWINQSFNALVNYTNRSGDTPIPNKTLAMAYVGATTGATLTGLFLNSAVKNAPALVGRFVPFAAVAAANCINIPLMRFSELTDGIPVFDENGNRIGDSVKAAERAIPMVLLSRIMMASPGMVIPAIVINKMEGGKLFRRFPWAVAPVQVMLVGACLVFATPLCCAIFPQNSSINVSSLEPALQEKVAKWDNPPTTAYYNKGL</sequence>
<evidence type="ECO:0000256" key="9">
    <source>
        <dbReference type="RuleBase" id="RU362000"/>
    </source>
</evidence>
<dbReference type="InterPro" id="IPR004686">
    <property type="entry name" value="Mtc"/>
</dbReference>
<accession>A0ABM1E004</accession>
<dbReference type="GeneID" id="106807629"/>
<evidence type="ECO:0000256" key="2">
    <source>
        <dbReference type="ARBA" id="ARBA00005974"/>
    </source>
</evidence>
<keyword evidence="5" id="KW-0029">Amino-acid transport</keyword>
<dbReference type="PANTHER" id="PTHR11153:SF8">
    <property type="entry name" value="SIDEROFLEXIN-1"/>
    <property type="match status" value="1"/>
</dbReference>
<comment type="similarity">
    <text evidence="2 9">Belongs to the sideroflexin family.</text>
</comment>
<evidence type="ECO:0000256" key="3">
    <source>
        <dbReference type="ARBA" id="ARBA00022448"/>
    </source>
</evidence>
<name>A0ABM1E004_PRICU</name>
<keyword evidence="8 9" id="KW-0472">Membrane</keyword>
<keyword evidence="7 9" id="KW-0496">Mitochondrion</keyword>
<evidence type="ECO:0000313" key="11">
    <source>
        <dbReference type="RefSeq" id="XP_014665525.1"/>
    </source>
</evidence>
<feature type="transmembrane region" description="Helical" evidence="9">
    <location>
        <begin position="261"/>
        <end position="283"/>
    </location>
</feature>